<feature type="chain" id="PRO_5008675580" description="YbbD head domain-containing protein" evidence="1">
    <location>
        <begin position="19"/>
        <end position="122"/>
    </location>
</feature>
<evidence type="ECO:0000259" key="2">
    <source>
        <dbReference type="Pfam" id="PF26610"/>
    </source>
</evidence>
<dbReference type="Pfam" id="PF26610">
    <property type="entry name" value="YbbD_head"/>
    <property type="match status" value="1"/>
</dbReference>
<proteinExistence type="predicted"/>
<dbReference type="InterPro" id="IPR058827">
    <property type="entry name" value="YbbD_head"/>
</dbReference>
<dbReference type="PROSITE" id="PS51257">
    <property type="entry name" value="PROKAR_LIPOPROTEIN"/>
    <property type="match status" value="1"/>
</dbReference>
<name>A0A1C3IKI9_9VIBR</name>
<dbReference type="Proteomes" id="UP000092876">
    <property type="component" value="Unassembled WGS sequence"/>
</dbReference>
<sequence length="122" mass="13628">MKINVLLPLLLPALVLLSGCSDVVSSEYSTYEKAKEERLFDRGWLPDILPESTLNIKVSNDLDSNTSEGSFIINEPALSEFIATLKPTKSTDEFHFIEGENIWVFKVGDDSLVSYTLSKREG</sequence>
<keyword evidence="1" id="KW-0732">Signal</keyword>
<gene>
    <name evidence="3" type="ORF">VAT7223_00867</name>
</gene>
<feature type="domain" description="YbbD head" evidence="2">
    <location>
        <begin position="22"/>
        <end position="71"/>
    </location>
</feature>
<evidence type="ECO:0000313" key="4">
    <source>
        <dbReference type="Proteomes" id="UP000092876"/>
    </source>
</evidence>
<evidence type="ECO:0000313" key="3">
    <source>
        <dbReference type="EMBL" id="SBS61858.1"/>
    </source>
</evidence>
<reference evidence="4" key="1">
    <citation type="submission" date="2016-06" db="EMBL/GenBank/DDBJ databases">
        <authorList>
            <person name="Rodrigo-Torres Lidia"/>
            <person name="Arahal R.David."/>
        </authorList>
    </citation>
    <scope>NUCLEOTIDE SEQUENCE [LARGE SCALE GENOMIC DNA]</scope>
    <source>
        <strain evidence="4">CECT 7223</strain>
    </source>
</reference>
<evidence type="ECO:0000256" key="1">
    <source>
        <dbReference type="SAM" id="SignalP"/>
    </source>
</evidence>
<organism evidence="3 4">
    <name type="scientific">Vibrio atlanticus</name>
    <dbReference type="NCBI Taxonomy" id="693153"/>
    <lineage>
        <taxon>Bacteria</taxon>
        <taxon>Pseudomonadati</taxon>
        <taxon>Pseudomonadota</taxon>
        <taxon>Gammaproteobacteria</taxon>
        <taxon>Vibrionales</taxon>
        <taxon>Vibrionaceae</taxon>
        <taxon>Vibrio</taxon>
    </lineage>
</organism>
<dbReference type="GeneID" id="94235638"/>
<accession>A0A1C3IKI9</accession>
<dbReference type="AlphaFoldDB" id="A0A1C3IKI9"/>
<dbReference type="EMBL" id="FLQP01000013">
    <property type="protein sequence ID" value="SBS61858.1"/>
    <property type="molecule type" value="Genomic_DNA"/>
</dbReference>
<dbReference type="RefSeq" id="WP_065678427.1">
    <property type="nucleotide sequence ID" value="NZ_AP025461.1"/>
</dbReference>
<protein>
    <recommendedName>
        <fullName evidence="2">YbbD head domain-containing protein</fullName>
    </recommendedName>
</protein>
<feature type="signal peptide" evidence="1">
    <location>
        <begin position="1"/>
        <end position="18"/>
    </location>
</feature>